<evidence type="ECO:0000256" key="3">
    <source>
        <dbReference type="ARBA" id="ARBA00010708"/>
    </source>
</evidence>
<dbReference type="PRINTS" id="PR01159">
    <property type="entry name" value="DNAGYRASEB"/>
</dbReference>
<protein>
    <recommendedName>
        <fullName evidence="4">DNA topoisomerase (ATP-hydrolyzing)</fullName>
        <ecNumber evidence="4">5.6.2.2</ecNumber>
    </recommendedName>
</protein>
<keyword evidence="10" id="KW-0238">DNA-binding</keyword>
<dbReference type="GO" id="GO:0046872">
    <property type="term" value="F:metal ion binding"/>
    <property type="evidence" value="ECO:0007669"/>
    <property type="project" value="UniProtKB-KW"/>
</dbReference>
<evidence type="ECO:0000313" key="13">
    <source>
        <dbReference type="EMBL" id="NMC63710.1"/>
    </source>
</evidence>
<evidence type="ECO:0000256" key="8">
    <source>
        <dbReference type="ARBA" id="ARBA00022842"/>
    </source>
</evidence>
<comment type="similarity">
    <text evidence="3">Belongs to the type II topoisomerase GyrB family.</text>
</comment>
<evidence type="ECO:0000256" key="7">
    <source>
        <dbReference type="ARBA" id="ARBA00022840"/>
    </source>
</evidence>
<keyword evidence="5" id="KW-0479">Metal-binding</keyword>
<evidence type="ECO:0000256" key="4">
    <source>
        <dbReference type="ARBA" id="ARBA00012895"/>
    </source>
</evidence>
<dbReference type="Pfam" id="PF00986">
    <property type="entry name" value="DNA_gyraseB_C"/>
    <property type="match status" value="1"/>
</dbReference>
<dbReference type="Proteomes" id="UP000524246">
    <property type="component" value="Unassembled WGS sequence"/>
</dbReference>
<dbReference type="InterPro" id="IPR002288">
    <property type="entry name" value="DNA_gyrase_B_C"/>
</dbReference>
<dbReference type="InterPro" id="IPR013760">
    <property type="entry name" value="Topo_IIA-like_dom_sf"/>
</dbReference>
<evidence type="ECO:0000256" key="6">
    <source>
        <dbReference type="ARBA" id="ARBA00022741"/>
    </source>
</evidence>
<dbReference type="GO" id="GO:0003918">
    <property type="term" value="F:DNA topoisomerase type II (double strand cut, ATP-hydrolyzing) activity"/>
    <property type="evidence" value="ECO:0007669"/>
    <property type="project" value="UniProtKB-EC"/>
</dbReference>
<dbReference type="EMBL" id="JAAZON010000509">
    <property type="protein sequence ID" value="NMC63710.1"/>
    <property type="molecule type" value="Genomic_DNA"/>
</dbReference>
<dbReference type="NCBIfam" id="NF004189">
    <property type="entry name" value="PRK05644.1"/>
    <property type="match status" value="1"/>
</dbReference>
<dbReference type="PROSITE" id="PS00177">
    <property type="entry name" value="TOPOISOMERASE_II"/>
    <property type="match status" value="1"/>
</dbReference>
<dbReference type="InterPro" id="IPR020568">
    <property type="entry name" value="Ribosomal_Su5_D2-typ_SF"/>
</dbReference>
<keyword evidence="11 13" id="KW-0413">Isomerase</keyword>
<dbReference type="InterPro" id="IPR014721">
    <property type="entry name" value="Ribsml_uS5_D2-typ_fold_subgr"/>
</dbReference>
<dbReference type="InterPro" id="IPR000565">
    <property type="entry name" value="Topo_IIA_B"/>
</dbReference>
<dbReference type="FunFam" id="3.30.565.10:FF:000002">
    <property type="entry name" value="DNA gyrase subunit B"/>
    <property type="match status" value="1"/>
</dbReference>
<keyword evidence="9" id="KW-0799">Topoisomerase</keyword>
<dbReference type="Gene3D" id="3.30.230.10">
    <property type="match status" value="1"/>
</dbReference>
<dbReference type="InterPro" id="IPR013506">
    <property type="entry name" value="Topo_IIA_bsu_dom2"/>
</dbReference>
<sequence length="643" mass="71286">MVRKSSYNAENIEVLEGLEPVRRRPGMYIGGTEGPAGLHHLLREILDNSIDEVMNGYADKILVTLHKDAESITVEDNGRGIPVDIHPKFKKPALELILTTLHAGGKFGDTNYASAGGLHGVGASVVNALSESMEVCVLRDGYEWSQSFSRGKVTSKLVKGKSVNKTGTKVFFSPDPDIFRNRKFSVDRIEKLLKEKAFLNKGLSIQFFDEGSASKKTFCFDEGLRAYILSVLEDKGEKPLADEVFSLERANGLKVETAFCWTESTHERIYSYVNGIHTSQGGSHEDGFRNGLSKAVRNYISVHNLLPKGVKLSGEDIREGLVAVISVNIPGAVSQLQFQGQTKDRLNNPEVQPPVDALMRSFENFLNSKPTAASQIIERILLAAKARSAARTASQNVSRKVSLSHRLNLPGKLADCSSTRPDKCELFIVEGDSAGGSAKQGRDRKTQAVLPLRGKILNAIASSQVKLGENKELSDLVSALGCGYGDSLKLEKLRYGKIIILTDADADGMHIGSLLMAFFFRYMKQLINTGHLYLGMSPLYRVRLGSGSHEKTFWVYSEAEKERLLKENAKKSKVYVTRFKGLGEMNPSTLWDTTLNPKTRNLLRIQIENEDEAKQMFENLLGKDSNERYQLIQENAHRLDVDL</sequence>
<organism evidence="13 14">
    <name type="scientific">SAR324 cluster bacterium</name>
    <dbReference type="NCBI Taxonomy" id="2024889"/>
    <lineage>
        <taxon>Bacteria</taxon>
        <taxon>Deltaproteobacteria</taxon>
        <taxon>SAR324 cluster</taxon>
    </lineage>
</organism>
<dbReference type="InterPro" id="IPR018522">
    <property type="entry name" value="TopoIIA_CS"/>
</dbReference>
<comment type="caution">
    <text evidence="13">The sequence shown here is derived from an EMBL/GenBank/DDBJ whole genome shotgun (WGS) entry which is preliminary data.</text>
</comment>
<dbReference type="Pfam" id="PF01751">
    <property type="entry name" value="Toprim"/>
    <property type="match status" value="1"/>
</dbReference>
<proteinExistence type="inferred from homology"/>
<dbReference type="Pfam" id="PF02518">
    <property type="entry name" value="HATPase_c"/>
    <property type="match status" value="1"/>
</dbReference>
<evidence type="ECO:0000259" key="12">
    <source>
        <dbReference type="PROSITE" id="PS50880"/>
    </source>
</evidence>
<dbReference type="Gene3D" id="3.30.565.10">
    <property type="entry name" value="Histidine kinase-like ATPase, C-terminal domain"/>
    <property type="match status" value="1"/>
</dbReference>
<dbReference type="GO" id="GO:0006265">
    <property type="term" value="P:DNA topological change"/>
    <property type="evidence" value="ECO:0007669"/>
    <property type="project" value="InterPro"/>
</dbReference>
<dbReference type="PRINTS" id="PR00418">
    <property type="entry name" value="TPI2FAMILY"/>
</dbReference>
<comment type="catalytic activity">
    <reaction evidence="1">
        <text>ATP-dependent breakage, passage and rejoining of double-stranded DNA.</text>
        <dbReference type="EC" id="5.6.2.2"/>
    </reaction>
</comment>
<evidence type="ECO:0000256" key="2">
    <source>
        <dbReference type="ARBA" id="ARBA00001946"/>
    </source>
</evidence>
<accession>A0A7X9FSX2</accession>
<evidence type="ECO:0000256" key="11">
    <source>
        <dbReference type="ARBA" id="ARBA00023235"/>
    </source>
</evidence>
<reference evidence="13 14" key="1">
    <citation type="journal article" date="2020" name="Biotechnol. Biofuels">
        <title>New insights from the biogas microbiome by comprehensive genome-resolved metagenomics of nearly 1600 species originating from multiple anaerobic digesters.</title>
        <authorList>
            <person name="Campanaro S."/>
            <person name="Treu L."/>
            <person name="Rodriguez-R L.M."/>
            <person name="Kovalovszki A."/>
            <person name="Ziels R.M."/>
            <person name="Maus I."/>
            <person name="Zhu X."/>
            <person name="Kougias P.G."/>
            <person name="Basile A."/>
            <person name="Luo G."/>
            <person name="Schluter A."/>
            <person name="Konstantinidis K.T."/>
            <person name="Angelidaki I."/>
        </authorList>
    </citation>
    <scope>NUCLEOTIDE SEQUENCE [LARGE SCALE GENOMIC DNA]</scope>
    <source>
        <strain evidence="13">AS27yjCOA_65</strain>
    </source>
</reference>
<keyword evidence="6" id="KW-0547">Nucleotide-binding</keyword>
<name>A0A7X9FSX2_9DELT</name>
<comment type="cofactor">
    <cofactor evidence="2">
        <name>Mg(2+)</name>
        <dbReference type="ChEBI" id="CHEBI:18420"/>
    </cofactor>
</comment>
<dbReference type="GO" id="GO:0003677">
    <property type="term" value="F:DNA binding"/>
    <property type="evidence" value="ECO:0007669"/>
    <property type="project" value="UniProtKB-KW"/>
</dbReference>
<dbReference type="PROSITE" id="PS50880">
    <property type="entry name" value="TOPRIM"/>
    <property type="match status" value="1"/>
</dbReference>
<keyword evidence="8" id="KW-0460">Magnesium</keyword>
<dbReference type="GO" id="GO:0005524">
    <property type="term" value="F:ATP binding"/>
    <property type="evidence" value="ECO:0007669"/>
    <property type="project" value="UniProtKB-KW"/>
</dbReference>
<keyword evidence="7" id="KW-0067">ATP-binding</keyword>
<evidence type="ECO:0000256" key="1">
    <source>
        <dbReference type="ARBA" id="ARBA00000185"/>
    </source>
</evidence>
<dbReference type="AlphaFoldDB" id="A0A7X9FSX2"/>
<dbReference type="EC" id="5.6.2.2" evidence="4"/>
<dbReference type="SUPFAM" id="SSF56719">
    <property type="entry name" value="Type II DNA topoisomerase"/>
    <property type="match status" value="1"/>
</dbReference>
<evidence type="ECO:0000256" key="5">
    <source>
        <dbReference type="ARBA" id="ARBA00022723"/>
    </source>
</evidence>
<dbReference type="Pfam" id="PF00204">
    <property type="entry name" value="DNA_gyraseB"/>
    <property type="match status" value="1"/>
</dbReference>
<evidence type="ECO:0000256" key="10">
    <source>
        <dbReference type="ARBA" id="ARBA00023125"/>
    </source>
</evidence>
<dbReference type="InterPro" id="IPR006171">
    <property type="entry name" value="TOPRIM_dom"/>
</dbReference>
<dbReference type="CDD" id="cd00822">
    <property type="entry name" value="TopoII_Trans_DNA_gyrase"/>
    <property type="match status" value="1"/>
</dbReference>
<dbReference type="SMART" id="SM00387">
    <property type="entry name" value="HATPase_c"/>
    <property type="match status" value="1"/>
</dbReference>
<dbReference type="PANTHER" id="PTHR45866:SF1">
    <property type="entry name" value="DNA GYRASE SUBUNIT B, MITOCHONDRIAL"/>
    <property type="match status" value="1"/>
</dbReference>
<dbReference type="Gene3D" id="3.40.50.670">
    <property type="match status" value="1"/>
</dbReference>
<feature type="domain" description="Toprim" evidence="12">
    <location>
        <begin position="424"/>
        <end position="538"/>
    </location>
</feature>
<dbReference type="InterPro" id="IPR013759">
    <property type="entry name" value="Topo_IIA_B_C"/>
</dbReference>
<dbReference type="FunFam" id="3.40.50.670:FF:000001">
    <property type="entry name" value="DNA topoisomerase 2"/>
    <property type="match status" value="1"/>
</dbReference>
<dbReference type="PANTHER" id="PTHR45866">
    <property type="entry name" value="DNA GYRASE/TOPOISOMERASE SUBUNIT B"/>
    <property type="match status" value="1"/>
</dbReference>
<dbReference type="InterPro" id="IPR036890">
    <property type="entry name" value="HATPase_C_sf"/>
</dbReference>
<dbReference type="SMART" id="SM00433">
    <property type="entry name" value="TOP2c"/>
    <property type="match status" value="1"/>
</dbReference>
<dbReference type="InterPro" id="IPR003594">
    <property type="entry name" value="HATPase_dom"/>
</dbReference>
<dbReference type="SUPFAM" id="SSF55874">
    <property type="entry name" value="ATPase domain of HSP90 chaperone/DNA topoisomerase II/histidine kinase"/>
    <property type="match status" value="1"/>
</dbReference>
<dbReference type="SUPFAM" id="SSF54211">
    <property type="entry name" value="Ribosomal protein S5 domain 2-like"/>
    <property type="match status" value="1"/>
</dbReference>
<dbReference type="InterPro" id="IPR001241">
    <property type="entry name" value="Topo_IIA"/>
</dbReference>
<gene>
    <name evidence="13" type="ORF">GYA55_11160</name>
</gene>
<evidence type="ECO:0000256" key="9">
    <source>
        <dbReference type="ARBA" id="ARBA00023029"/>
    </source>
</evidence>
<evidence type="ECO:0000313" key="14">
    <source>
        <dbReference type="Proteomes" id="UP000524246"/>
    </source>
</evidence>
<dbReference type="CDD" id="cd16928">
    <property type="entry name" value="HATPase_GyrB-like"/>
    <property type="match status" value="1"/>
</dbReference>